<protein>
    <submittedName>
        <fullName evidence="1">Uncharacterized protein</fullName>
    </submittedName>
</protein>
<accession>A0A383BYZ6</accession>
<proteinExistence type="predicted"/>
<sequence length="35" mass="3925">IRLKPDGSYSMGTFTQTIVVTSLSKGEFVNINYEE</sequence>
<dbReference type="AlphaFoldDB" id="A0A383BYZ6"/>
<feature type="non-terminal residue" evidence="1">
    <location>
        <position position="1"/>
    </location>
</feature>
<name>A0A383BYZ6_9ZZZZ</name>
<gene>
    <name evidence="1" type="ORF">METZ01_LOCUS478310</name>
</gene>
<organism evidence="1">
    <name type="scientific">marine metagenome</name>
    <dbReference type="NCBI Taxonomy" id="408172"/>
    <lineage>
        <taxon>unclassified sequences</taxon>
        <taxon>metagenomes</taxon>
        <taxon>ecological metagenomes</taxon>
    </lineage>
</organism>
<evidence type="ECO:0000313" key="1">
    <source>
        <dbReference type="EMBL" id="SVE25456.1"/>
    </source>
</evidence>
<dbReference type="EMBL" id="UINC01204635">
    <property type="protein sequence ID" value="SVE25456.1"/>
    <property type="molecule type" value="Genomic_DNA"/>
</dbReference>
<reference evidence="1" key="1">
    <citation type="submission" date="2018-05" db="EMBL/GenBank/DDBJ databases">
        <authorList>
            <person name="Lanie J.A."/>
            <person name="Ng W.-L."/>
            <person name="Kazmierczak K.M."/>
            <person name="Andrzejewski T.M."/>
            <person name="Davidsen T.M."/>
            <person name="Wayne K.J."/>
            <person name="Tettelin H."/>
            <person name="Glass J.I."/>
            <person name="Rusch D."/>
            <person name="Podicherti R."/>
            <person name="Tsui H.-C.T."/>
            <person name="Winkler M.E."/>
        </authorList>
    </citation>
    <scope>NUCLEOTIDE SEQUENCE</scope>
</reference>